<dbReference type="EMBL" id="JAAVNE010000105">
    <property type="protein sequence ID" value="NKC34600.1"/>
    <property type="molecule type" value="Genomic_DNA"/>
</dbReference>
<comment type="caution">
    <text evidence="2">The sequence shown here is derived from an EMBL/GenBank/DDBJ whole genome shotgun (WGS) entry which is preliminary data.</text>
</comment>
<dbReference type="Proteomes" id="UP000787635">
    <property type="component" value="Unassembled WGS sequence"/>
</dbReference>
<gene>
    <name evidence="2" type="primary">tagH</name>
    <name evidence="2" type="ORF">HEQ75_27390</name>
</gene>
<dbReference type="RefSeq" id="WP_168035295.1">
    <property type="nucleotide sequence ID" value="NZ_JAAVNE010000105.1"/>
</dbReference>
<evidence type="ECO:0000313" key="3">
    <source>
        <dbReference type="Proteomes" id="UP000787635"/>
    </source>
</evidence>
<accession>A0ABX1EIB0</accession>
<proteinExistence type="predicted"/>
<protein>
    <submittedName>
        <fullName evidence="2">Type VI secretion system-associated FHA domain protein TagH</fullName>
    </submittedName>
</protein>
<dbReference type="InterPro" id="IPR017735">
    <property type="entry name" value="T6SS_FHA"/>
</dbReference>
<sequence>SPAPAPAPSPAMPAAPAALALLLEGAGLPPQLAQQDPEAALRAAGAVLRAAVAGLRALLIARADVKREFRIEQTMLRAANNNPLKFAATDDQALAALLDPRNPALPAVRETVEDLTAHQVATLAATQAAARALLERLSPAAVEAEDPGGGLLPGAREKRLWEAYRRRHALLAEQFDDDFDSAFGKAFARAYEQATGRRPH</sequence>
<evidence type="ECO:0000313" key="2">
    <source>
        <dbReference type="EMBL" id="NKC34600.1"/>
    </source>
</evidence>
<dbReference type="Pfam" id="PF20232">
    <property type="entry name" value="T6SS_FHA_C"/>
    <property type="match status" value="1"/>
</dbReference>
<reference evidence="2 3" key="1">
    <citation type="submission" date="2020-03" db="EMBL/GenBank/DDBJ databases">
        <title>Roseomonas selenitidurans sp. nov. isolated from urban soil.</title>
        <authorList>
            <person name="Liu H."/>
        </authorList>
    </citation>
    <scope>NUCLEOTIDE SEQUENCE [LARGE SCALE GENOMIC DNA]</scope>
    <source>
        <strain evidence="2 3">BU-1</strain>
    </source>
</reference>
<evidence type="ECO:0000259" key="1">
    <source>
        <dbReference type="Pfam" id="PF20232"/>
    </source>
</evidence>
<feature type="domain" description="Type VI secretion system FHA" evidence="1">
    <location>
        <begin position="24"/>
        <end position="193"/>
    </location>
</feature>
<feature type="non-terminal residue" evidence="2">
    <location>
        <position position="1"/>
    </location>
</feature>
<keyword evidence="3" id="KW-1185">Reference proteome</keyword>
<dbReference type="InterPro" id="IPR046883">
    <property type="entry name" value="T6SS_FHA_C"/>
</dbReference>
<name>A0ABX1EIB0_9PROT</name>
<organism evidence="2 3">
    <name type="scientific">Falsiroseomonas selenitidurans</name>
    <dbReference type="NCBI Taxonomy" id="2716335"/>
    <lineage>
        <taxon>Bacteria</taxon>
        <taxon>Pseudomonadati</taxon>
        <taxon>Pseudomonadota</taxon>
        <taxon>Alphaproteobacteria</taxon>
        <taxon>Acetobacterales</taxon>
        <taxon>Roseomonadaceae</taxon>
        <taxon>Falsiroseomonas</taxon>
    </lineage>
</organism>
<dbReference type="NCBIfam" id="TIGR03354">
    <property type="entry name" value="VI_FHA"/>
    <property type="match status" value="1"/>
</dbReference>